<gene>
    <name evidence="7" type="primary">LOC115749792</name>
</gene>
<accession>A0A8B8Q697</accession>
<dbReference type="KEGG" id="rarg:115749792"/>
<evidence type="ECO:0000256" key="5">
    <source>
        <dbReference type="SAM" id="SignalP"/>
    </source>
</evidence>
<keyword evidence="2" id="KW-0378">Hydrolase</keyword>
<dbReference type="InterPro" id="IPR036514">
    <property type="entry name" value="SGNH_hydro_sf"/>
</dbReference>
<dbReference type="Proteomes" id="UP000827889">
    <property type="component" value="Chromosome 5"/>
</dbReference>
<dbReference type="GO" id="GO:0016042">
    <property type="term" value="P:lipid catabolic process"/>
    <property type="evidence" value="ECO:0007669"/>
    <property type="project" value="UniProtKB-KW"/>
</dbReference>
<dbReference type="RefSeq" id="XP_030542625.1">
    <property type="nucleotide sequence ID" value="XM_030686765.2"/>
</dbReference>
<keyword evidence="5" id="KW-0732">Signal</keyword>
<keyword evidence="6" id="KW-1185">Reference proteome</keyword>
<proteinExistence type="inferred from homology"/>
<organism evidence="6 7">
    <name type="scientific">Rhodamnia argentea</name>
    <dbReference type="NCBI Taxonomy" id="178133"/>
    <lineage>
        <taxon>Eukaryota</taxon>
        <taxon>Viridiplantae</taxon>
        <taxon>Streptophyta</taxon>
        <taxon>Embryophyta</taxon>
        <taxon>Tracheophyta</taxon>
        <taxon>Spermatophyta</taxon>
        <taxon>Magnoliopsida</taxon>
        <taxon>eudicotyledons</taxon>
        <taxon>Gunneridae</taxon>
        <taxon>Pentapetalae</taxon>
        <taxon>rosids</taxon>
        <taxon>malvids</taxon>
        <taxon>Myrtales</taxon>
        <taxon>Myrtaceae</taxon>
        <taxon>Myrtoideae</taxon>
        <taxon>Myrteae</taxon>
        <taxon>Australasian group</taxon>
        <taxon>Rhodamnia</taxon>
    </lineage>
</organism>
<feature type="chain" id="PRO_5034145506" evidence="5">
    <location>
        <begin position="27"/>
        <end position="360"/>
    </location>
</feature>
<dbReference type="GO" id="GO:0016788">
    <property type="term" value="F:hydrolase activity, acting on ester bonds"/>
    <property type="evidence" value="ECO:0007669"/>
    <property type="project" value="InterPro"/>
</dbReference>
<dbReference type="AlphaFoldDB" id="A0A8B8Q697"/>
<protein>
    <submittedName>
        <fullName evidence="7">GDSL esterase/lipase At5g03610-like isoform X2</fullName>
    </submittedName>
</protein>
<dbReference type="OrthoDB" id="1600564at2759"/>
<evidence type="ECO:0000256" key="4">
    <source>
        <dbReference type="ARBA" id="ARBA00023098"/>
    </source>
</evidence>
<evidence type="ECO:0000256" key="2">
    <source>
        <dbReference type="ARBA" id="ARBA00022801"/>
    </source>
</evidence>
<dbReference type="PANTHER" id="PTHR46020">
    <property type="entry name" value="OSJNBB0059K02.9 PROTEIN"/>
    <property type="match status" value="1"/>
</dbReference>
<keyword evidence="4" id="KW-0443">Lipid metabolism</keyword>
<evidence type="ECO:0000256" key="1">
    <source>
        <dbReference type="ARBA" id="ARBA00008668"/>
    </source>
</evidence>
<evidence type="ECO:0000313" key="7">
    <source>
        <dbReference type="RefSeq" id="XP_030542625.1"/>
    </source>
</evidence>
<dbReference type="GeneID" id="115749792"/>
<dbReference type="Gene3D" id="3.40.50.1110">
    <property type="entry name" value="SGNH hydrolase"/>
    <property type="match status" value="1"/>
</dbReference>
<keyword evidence="3" id="KW-0442">Lipid degradation</keyword>
<dbReference type="InterPro" id="IPR001087">
    <property type="entry name" value="GDSL"/>
</dbReference>
<evidence type="ECO:0000313" key="6">
    <source>
        <dbReference type="Proteomes" id="UP000827889"/>
    </source>
</evidence>
<name>A0A8B8Q697_9MYRT</name>
<dbReference type="SUPFAM" id="SSF52266">
    <property type="entry name" value="SGNH hydrolase"/>
    <property type="match status" value="1"/>
</dbReference>
<feature type="signal peptide" evidence="5">
    <location>
        <begin position="1"/>
        <end position="26"/>
    </location>
</feature>
<dbReference type="PANTHER" id="PTHR46020:SF4">
    <property type="entry name" value="OS04G0650200 PROTEIN"/>
    <property type="match status" value="1"/>
</dbReference>
<comment type="similarity">
    <text evidence="1">Belongs to the 'GDSL' lipolytic enzyme family.</text>
</comment>
<dbReference type="Pfam" id="PF00657">
    <property type="entry name" value="Lipase_GDSL"/>
    <property type="match status" value="1"/>
</dbReference>
<reference evidence="7" key="1">
    <citation type="submission" date="2025-08" db="UniProtKB">
        <authorList>
            <consortium name="RefSeq"/>
        </authorList>
    </citation>
    <scope>IDENTIFICATION</scope>
    <source>
        <tissue evidence="7">Leaf</tissue>
    </source>
</reference>
<evidence type="ECO:0000256" key="3">
    <source>
        <dbReference type="ARBA" id="ARBA00022963"/>
    </source>
</evidence>
<sequence length="360" mass="39275">MEKQRDLLFFCLVLACSSSFLPWVSSSSAEGGPEKAPPKLLFVFGDSYADTGNTEELSVAWVPPYGSTFPGEPSGRFSDGLVLTDYVASYFGIESPHPYRLRNHVNKTVLQHGMNFAYGGTGVFDTMAKEPNMTTQIDFFQSSVEQNVYTKHDLSSSVALVSLAGNDYAAFAMKKGKPEELPSFIASVIDQLIHNLKRIRGLGVGKIMVTALGPLGCLPQLTAVSSFKNCSSKWDSIARLHNLKLRQSLQELKTNESITGSSCLSSSSSALTVLDLDSAFISAFDMLRHRSGELSENPLKPCCVGMTAGYSCGSVGDKGVKNYVVCDHPETSFFWDNIHPSQYGWRAVYSFLGSSLHHLL</sequence>